<protein>
    <recommendedName>
        <fullName evidence="3 8">Pyruvate dehydrogenase E1 component</fullName>
        <ecNumber evidence="2 8">1.2.4.1</ecNumber>
    </recommendedName>
</protein>
<evidence type="ECO:0000256" key="5">
    <source>
        <dbReference type="ARBA" id="ARBA00023052"/>
    </source>
</evidence>
<evidence type="ECO:0000256" key="4">
    <source>
        <dbReference type="ARBA" id="ARBA00023002"/>
    </source>
</evidence>
<dbReference type="Pfam" id="PF17831">
    <property type="entry name" value="PDH_E1_M"/>
    <property type="match status" value="1"/>
</dbReference>
<evidence type="ECO:0000256" key="3">
    <source>
        <dbReference type="ARBA" id="ARBA00017172"/>
    </source>
</evidence>
<evidence type="ECO:0000256" key="8">
    <source>
        <dbReference type="PIRNR" id="PIRNR000156"/>
    </source>
</evidence>
<dbReference type="Pfam" id="PF22613">
    <property type="entry name" value="Transketolase_C_1"/>
    <property type="match status" value="1"/>
</dbReference>
<evidence type="ECO:0000259" key="10">
    <source>
        <dbReference type="Pfam" id="PF00456"/>
    </source>
</evidence>
<comment type="catalytic activity">
    <reaction evidence="7 8">
        <text>N(6)-[(R)-lipoyl]-L-lysyl-[protein] + pyruvate + H(+) = N(6)-[(R)-S(8)-acetyldihydrolipoyl]-L-lysyl-[protein] + CO2</text>
        <dbReference type="Rhea" id="RHEA:19189"/>
        <dbReference type="Rhea" id="RHEA-COMP:10474"/>
        <dbReference type="Rhea" id="RHEA-COMP:10478"/>
        <dbReference type="ChEBI" id="CHEBI:15361"/>
        <dbReference type="ChEBI" id="CHEBI:15378"/>
        <dbReference type="ChEBI" id="CHEBI:16526"/>
        <dbReference type="ChEBI" id="CHEBI:83099"/>
        <dbReference type="ChEBI" id="CHEBI:83111"/>
        <dbReference type="EC" id="1.2.4.1"/>
    </reaction>
</comment>
<dbReference type="Gene3D" id="3.40.50.920">
    <property type="match status" value="1"/>
</dbReference>
<comment type="cofactor">
    <cofactor evidence="1 8">
        <name>thiamine diphosphate</name>
        <dbReference type="ChEBI" id="CHEBI:58937"/>
    </cofactor>
</comment>
<evidence type="ECO:0000256" key="2">
    <source>
        <dbReference type="ARBA" id="ARBA00012281"/>
    </source>
</evidence>
<dbReference type="PIRSF" id="PIRSF000156">
    <property type="entry name" value="Pyruvate_dh_E1"/>
    <property type="match status" value="1"/>
</dbReference>
<comment type="function">
    <text evidence="8">Component of the pyruvate dehydrogenase (PDH) complex, that catalyzes the overall conversion of pyruvate to acetyl-CoA and CO(2).</text>
</comment>
<gene>
    <name evidence="13" type="primary">aceE</name>
    <name evidence="13" type="ORF">GCM10022380_33800</name>
</gene>
<keyword evidence="5 8" id="KW-0786">Thiamine pyrophosphate</keyword>
<dbReference type="Gene3D" id="3.40.50.970">
    <property type="match status" value="2"/>
</dbReference>
<evidence type="ECO:0000256" key="7">
    <source>
        <dbReference type="ARBA" id="ARBA00051231"/>
    </source>
</evidence>
<evidence type="ECO:0000313" key="13">
    <source>
        <dbReference type="EMBL" id="GAA3813155.1"/>
    </source>
</evidence>
<dbReference type="Pfam" id="PF00456">
    <property type="entry name" value="Transketolase_N"/>
    <property type="match status" value="1"/>
</dbReference>
<dbReference type="InterPro" id="IPR005474">
    <property type="entry name" value="Transketolase_N"/>
</dbReference>
<dbReference type="InterPro" id="IPR009014">
    <property type="entry name" value="Transketo_C/PFOR_II"/>
</dbReference>
<evidence type="ECO:0000256" key="1">
    <source>
        <dbReference type="ARBA" id="ARBA00001964"/>
    </source>
</evidence>
<keyword evidence="14" id="KW-1185">Reference proteome</keyword>
<name>A0ABP7I9S0_9PSEU</name>
<dbReference type="NCBIfam" id="TIGR00759">
    <property type="entry name" value="aceE"/>
    <property type="match status" value="1"/>
</dbReference>
<evidence type="ECO:0000313" key="14">
    <source>
        <dbReference type="Proteomes" id="UP001501624"/>
    </source>
</evidence>
<feature type="domain" description="Transketolase N-terminal" evidence="10">
    <location>
        <begin position="162"/>
        <end position="332"/>
    </location>
</feature>
<dbReference type="CDD" id="cd02017">
    <property type="entry name" value="TPP_E1_EcPDC_like"/>
    <property type="match status" value="1"/>
</dbReference>
<keyword evidence="4 8" id="KW-0560">Oxidoreductase</keyword>
<dbReference type="InterPro" id="IPR035807">
    <property type="entry name" value="PDC_E1_N"/>
</dbReference>
<dbReference type="PANTHER" id="PTHR43825">
    <property type="entry name" value="PYRUVATE DEHYDROGENASE E1 COMPONENT"/>
    <property type="match status" value="1"/>
</dbReference>
<accession>A0ABP7I9S0</accession>
<feature type="domain" description="Transketolase-like C-terminal" evidence="12">
    <location>
        <begin position="753"/>
        <end position="886"/>
    </location>
</feature>
<dbReference type="InterPro" id="IPR055152">
    <property type="entry name" value="Transketolase-like_C_2"/>
</dbReference>
<evidence type="ECO:0000259" key="11">
    <source>
        <dbReference type="Pfam" id="PF17831"/>
    </source>
</evidence>
<dbReference type="RefSeq" id="WP_237340261.1">
    <property type="nucleotide sequence ID" value="NZ_BAABCM010000004.1"/>
</dbReference>
<organism evidence="13 14">
    <name type="scientific">Amycolatopsis tucumanensis</name>
    <dbReference type="NCBI Taxonomy" id="401106"/>
    <lineage>
        <taxon>Bacteria</taxon>
        <taxon>Bacillati</taxon>
        <taxon>Actinomycetota</taxon>
        <taxon>Actinomycetes</taxon>
        <taxon>Pseudonocardiales</taxon>
        <taxon>Pseudonocardiaceae</taxon>
        <taxon>Amycolatopsis</taxon>
    </lineage>
</organism>
<feature type="region of interest" description="Disordered" evidence="9">
    <location>
        <begin position="1"/>
        <end position="20"/>
    </location>
</feature>
<dbReference type="SUPFAM" id="SSF52518">
    <property type="entry name" value="Thiamin diphosphate-binding fold (THDP-binding)"/>
    <property type="match status" value="2"/>
</dbReference>
<dbReference type="PANTHER" id="PTHR43825:SF3">
    <property type="entry name" value="PYRUVATE DEHYDROGENASE E1 COMPONENT"/>
    <property type="match status" value="1"/>
</dbReference>
<dbReference type="InterPro" id="IPR051157">
    <property type="entry name" value="PDH/Transketolase"/>
</dbReference>
<keyword evidence="6 8" id="KW-0670">Pyruvate</keyword>
<dbReference type="SUPFAM" id="SSF52922">
    <property type="entry name" value="TK C-terminal domain-like"/>
    <property type="match status" value="1"/>
</dbReference>
<dbReference type="InterPro" id="IPR004660">
    <property type="entry name" value="PDH_E1"/>
</dbReference>
<evidence type="ECO:0000256" key="9">
    <source>
        <dbReference type="SAM" id="MobiDB-lite"/>
    </source>
</evidence>
<proteinExistence type="predicted"/>
<feature type="domain" description="Pyruvate dehydrogenase E1 component middle" evidence="11">
    <location>
        <begin position="512"/>
        <end position="739"/>
    </location>
</feature>
<dbReference type="Proteomes" id="UP001501624">
    <property type="component" value="Unassembled WGS sequence"/>
</dbReference>
<dbReference type="InterPro" id="IPR041621">
    <property type="entry name" value="PDH_E1_M"/>
</dbReference>
<reference evidence="14" key="1">
    <citation type="journal article" date="2019" name="Int. J. Syst. Evol. Microbiol.">
        <title>The Global Catalogue of Microorganisms (GCM) 10K type strain sequencing project: providing services to taxonomists for standard genome sequencing and annotation.</title>
        <authorList>
            <consortium name="The Broad Institute Genomics Platform"/>
            <consortium name="The Broad Institute Genome Sequencing Center for Infectious Disease"/>
            <person name="Wu L."/>
            <person name="Ma J."/>
        </authorList>
    </citation>
    <scope>NUCLEOTIDE SEQUENCE [LARGE SCALE GENOMIC DNA]</scope>
    <source>
        <strain evidence="14">JCM 17017</strain>
    </source>
</reference>
<dbReference type="EMBL" id="BAABCM010000004">
    <property type="protein sequence ID" value="GAA3813155.1"/>
    <property type="molecule type" value="Genomic_DNA"/>
</dbReference>
<evidence type="ECO:0000256" key="6">
    <source>
        <dbReference type="ARBA" id="ARBA00023317"/>
    </source>
</evidence>
<comment type="caution">
    <text evidence="13">The sequence shown here is derived from an EMBL/GenBank/DDBJ whole genome shotgun (WGS) entry which is preliminary data.</text>
</comment>
<sequence length="935" mass="103376">MAPQNDQAAGTGASTDRAPARVRVIRDGLAAHLPDIDPEETAEWLDSFDEALARGGQQRARYLMLRILERARERNVGVPPLTATDYVNTIPTENEPWFPGDEEIERRYRAYIRWNAAIMVHRAQRPGVSVGGHISTYASSAALYEVGFNHFFRGKDHSGGGDHVFIQGHASPGIYARAYLEGRLNEQQLDGFRQELSHAGEGGGLPSYPHPRLMPGFWEYPTVSMGLGPMNAIYQARFNRYLRDRGIKDTSDQHVWAFLGDGEMDEPESRGLIHVAAGEGLDNLTFVINCNLQRLDGPVRGNGKIIQELEAYFRGAGWNVIKVIWGREWDSLLHADRDGALVNLMNVTPDGDFQTYKANDGAYVREHFFGRDPRAKDLVKDLSDADIWNLKRGGHDYRKVYAAYKAAMEHHGQPTVILAHTIKGYGLGPAFEGRNATHQMKKLTLDDLKLFRDAQRIPISDEELERDPKLPPYYHPGANSPEIEYMVGRRKTLGGFVPERRNRAKPLVLPGDKVYEAIRKGSGKQEVATTMAFVRLVRELAKDAEIGHRIVPIIPDEARTFGLDSMFPTAKIYNPHGQTYTSVDANLMLAYKESEHGQLLHEGINEAGSTSSFTAVGTSYATHGEPMIPIYIFYSMFGFQRTGDGLYAAADQMARGFVLGATAGRTTLTGEGLQHADGHSLLLAHTNPAVVAYDPAWSFEIAHIVKDGLRRMYGEGGPEGNGENVFYYMTVYNEPYRQPAEPENLDVEGLLKGLYRYAEAPSGDGPEAQILVSGVTMPDALKAQTMLAEEWGVRAAVWSATSWSELRREAVEIDRDNLLHPGDSPRVPYVTQALSGATGPVVAVSDWMRAVPDLIRPWVPTDMLTLGTDGFGFSDTRPAARRHFLVDAESITVATLAALAKRGEVAQEKVVEAARKYRIHDVSAAGPQLTDAGNA</sequence>
<dbReference type="InterPro" id="IPR029061">
    <property type="entry name" value="THDP-binding"/>
</dbReference>
<evidence type="ECO:0000259" key="12">
    <source>
        <dbReference type="Pfam" id="PF22613"/>
    </source>
</evidence>
<feature type="compositionally biased region" description="Polar residues" evidence="9">
    <location>
        <begin position="1"/>
        <end position="14"/>
    </location>
</feature>
<dbReference type="EC" id="1.2.4.1" evidence="2 8"/>